<dbReference type="EMBL" id="KZ505798">
    <property type="protein sequence ID" value="PKU44861.1"/>
    <property type="molecule type" value="Genomic_DNA"/>
</dbReference>
<dbReference type="GO" id="GO:0007508">
    <property type="term" value="P:larval heart development"/>
    <property type="evidence" value="ECO:0007669"/>
    <property type="project" value="TreeGrafter"/>
</dbReference>
<dbReference type="GO" id="GO:0061343">
    <property type="term" value="P:cell adhesion involved in heart morphogenesis"/>
    <property type="evidence" value="ECO:0007669"/>
    <property type="project" value="TreeGrafter"/>
</dbReference>
<dbReference type="PANTHER" id="PTHR33395:SF22">
    <property type="entry name" value="REVERSE TRANSCRIPTASE DOMAIN-CONTAINING PROTEIN"/>
    <property type="match status" value="1"/>
</dbReference>
<gene>
    <name evidence="1" type="ORF">llap_4831</name>
</gene>
<proteinExistence type="predicted"/>
<evidence type="ECO:0000313" key="2">
    <source>
        <dbReference type="Proteomes" id="UP000233556"/>
    </source>
</evidence>
<sequence length="180" mass="20439">MVTEDTGKVELLNAFFASLFTAQATPQEPWTLEESEEVWTKEDLPLVEEDQVRDQLRRLDIHKSMGPDRIHPRVLRELAEVIAGPLSIIFEGSWRTGEMPEDWRKANVIPVFKKGKKEDLGNYRLVSLTSIPGKVMEQLILDAISEHMEEKRAIRSSQHGFTKGKSCQTNLIAFCDGMTG</sequence>
<dbReference type="Proteomes" id="UP000233556">
    <property type="component" value="Unassembled WGS sequence"/>
</dbReference>
<dbReference type="AlphaFoldDB" id="A0A2I0UFP0"/>
<evidence type="ECO:0000313" key="1">
    <source>
        <dbReference type="EMBL" id="PKU44861.1"/>
    </source>
</evidence>
<keyword evidence="2" id="KW-1185">Reference proteome</keyword>
<protein>
    <submittedName>
        <fullName evidence="1">Rna-directed dna polymerase from mobile element jockey-like</fullName>
    </submittedName>
</protein>
<keyword evidence="1" id="KW-0808">Transferase</keyword>
<dbReference type="GO" id="GO:0003964">
    <property type="term" value="F:RNA-directed DNA polymerase activity"/>
    <property type="evidence" value="ECO:0007669"/>
    <property type="project" value="UniProtKB-KW"/>
</dbReference>
<name>A0A2I0UFP0_LIMLA</name>
<keyword evidence="1" id="KW-0695">RNA-directed DNA polymerase</keyword>
<dbReference type="PANTHER" id="PTHR33395">
    <property type="entry name" value="TRANSCRIPTASE, PUTATIVE-RELATED-RELATED"/>
    <property type="match status" value="1"/>
</dbReference>
<reference evidence="2" key="1">
    <citation type="submission" date="2017-11" db="EMBL/GenBank/DDBJ databases">
        <authorList>
            <person name="Lima N.C."/>
            <person name="Parody-Merino A.M."/>
            <person name="Battley P.F."/>
            <person name="Fidler A.E."/>
            <person name="Prosdocimi F."/>
        </authorList>
    </citation>
    <scope>NUCLEOTIDE SEQUENCE [LARGE SCALE GENOMIC DNA]</scope>
</reference>
<dbReference type="GO" id="GO:0031012">
    <property type="term" value="C:extracellular matrix"/>
    <property type="evidence" value="ECO:0007669"/>
    <property type="project" value="TreeGrafter"/>
</dbReference>
<organism evidence="1 2">
    <name type="scientific">Limosa lapponica baueri</name>
    <dbReference type="NCBI Taxonomy" id="1758121"/>
    <lineage>
        <taxon>Eukaryota</taxon>
        <taxon>Metazoa</taxon>
        <taxon>Chordata</taxon>
        <taxon>Craniata</taxon>
        <taxon>Vertebrata</taxon>
        <taxon>Euteleostomi</taxon>
        <taxon>Archelosauria</taxon>
        <taxon>Archosauria</taxon>
        <taxon>Dinosauria</taxon>
        <taxon>Saurischia</taxon>
        <taxon>Theropoda</taxon>
        <taxon>Coelurosauria</taxon>
        <taxon>Aves</taxon>
        <taxon>Neognathae</taxon>
        <taxon>Neoaves</taxon>
        <taxon>Charadriiformes</taxon>
        <taxon>Scolopacidae</taxon>
        <taxon>Limosa</taxon>
    </lineage>
</organism>
<dbReference type="OrthoDB" id="416454at2759"/>
<reference evidence="2" key="2">
    <citation type="submission" date="2017-12" db="EMBL/GenBank/DDBJ databases">
        <title>Genome sequence of the Bar-tailed Godwit (Limosa lapponica baueri).</title>
        <authorList>
            <person name="Lima N.C.B."/>
            <person name="Parody-Merino A.M."/>
            <person name="Battley P.F."/>
            <person name="Fidler A.E."/>
            <person name="Prosdocimi F."/>
        </authorList>
    </citation>
    <scope>NUCLEOTIDE SEQUENCE [LARGE SCALE GENOMIC DNA]</scope>
</reference>
<accession>A0A2I0UFP0</accession>
<keyword evidence="1" id="KW-0548">Nucleotidyltransferase</keyword>